<evidence type="ECO:0000313" key="2">
    <source>
        <dbReference type="EMBL" id="AMN47907.1"/>
    </source>
</evidence>
<organism evidence="2 3">
    <name type="scientific">Steroidobacter denitrificans</name>
    <dbReference type="NCBI Taxonomy" id="465721"/>
    <lineage>
        <taxon>Bacteria</taxon>
        <taxon>Pseudomonadati</taxon>
        <taxon>Pseudomonadota</taxon>
        <taxon>Gammaproteobacteria</taxon>
        <taxon>Steroidobacterales</taxon>
        <taxon>Steroidobacteraceae</taxon>
        <taxon>Steroidobacter</taxon>
    </lineage>
</organism>
<feature type="coiled-coil region" evidence="1">
    <location>
        <begin position="119"/>
        <end position="181"/>
    </location>
</feature>
<dbReference type="KEGG" id="sdf:ACG33_12525"/>
<dbReference type="EMBL" id="CP011971">
    <property type="protein sequence ID" value="AMN47907.1"/>
    <property type="molecule type" value="Genomic_DNA"/>
</dbReference>
<accession>A0A127FBX4</accession>
<keyword evidence="3" id="KW-1185">Reference proteome</keyword>
<dbReference type="AlphaFoldDB" id="A0A127FBX4"/>
<reference evidence="2 3" key="1">
    <citation type="submission" date="2015-06" db="EMBL/GenBank/DDBJ databases">
        <title>A Comprehensive Approach to Explore the Metabolic and Phylogenetic Diversity of Bacterial Steroid Degradation in the Environment: Testosterone as an Example.</title>
        <authorList>
            <person name="Yang F.-C."/>
            <person name="Chen Y.-L."/>
            <person name="Yu C.-P."/>
            <person name="Tang S.-L."/>
            <person name="Wang P.-H."/>
            <person name="Ismail W."/>
            <person name="Wang C.-H."/>
            <person name="Yang C.-Y."/>
            <person name="Chiang Y.-R."/>
        </authorList>
    </citation>
    <scope>NUCLEOTIDE SEQUENCE [LARGE SCALE GENOMIC DNA]</scope>
    <source>
        <strain evidence="2 3">DSM 18526</strain>
    </source>
</reference>
<sequence length="259" mass="28874">MINHPKESDVNQPELELQLKVWKELAISKQVLMRTATDALKLDPNCTQEQLKEALESVIQKIAKSETHVAQVQAEAKNTVAAIEKKLTASEKAQAAAAATIEQLRAAQEGMGRDIVAERTGTTREIQKLKERIAEQEKAMKAINTALSDTPENVLRKMNTLKKQKQEEAEARRAVESALNTMRADKRKQEQHTTEVLKDSAKLLQGYRDLHAACTTIHEQLKPLVADAKDLPALPEFDTKLVEGIEQATAKIEKSLDKK</sequence>
<evidence type="ECO:0000256" key="1">
    <source>
        <dbReference type="SAM" id="Coils"/>
    </source>
</evidence>
<proteinExistence type="predicted"/>
<dbReference type="Proteomes" id="UP000070250">
    <property type="component" value="Chromosome"/>
</dbReference>
<gene>
    <name evidence="2" type="ORF">ACG33_12525</name>
</gene>
<evidence type="ECO:0000313" key="3">
    <source>
        <dbReference type="Proteomes" id="UP000070250"/>
    </source>
</evidence>
<name>A0A127FBX4_STEDE</name>
<keyword evidence="1" id="KW-0175">Coiled coil</keyword>
<protein>
    <submittedName>
        <fullName evidence="2">Uncharacterized protein</fullName>
    </submittedName>
</protein>